<evidence type="ECO:0000313" key="1">
    <source>
        <dbReference type="EMBL" id="KAL0636813.1"/>
    </source>
</evidence>
<gene>
    <name evidence="1" type="ORF">Q9L58_004170</name>
</gene>
<dbReference type="Proteomes" id="UP001447188">
    <property type="component" value="Unassembled WGS sequence"/>
</dbReference>
<reference evidence="1 2" key="1">
    <citation type="submission" date="2024-02" db="EMBL/GenBank/DDBJ databases">
        <title>Discinaceae phylogenomics.</title>
        <authorList>
            <person name="Dirks A.C."/>
            <person name="James T.Y."/>
        </authorList>
    </citation>
    <scope>NUCLEOTIDE SEQUENCE [LARGE SCALE GENOMIC DNA]</scope>
    <source>
        <strain evidence="1 2">ACD0624</strain>
    </source>
</reference>
<proteinExistence type="predicted"/>
<sequence>MPDLESLPLDVAYNILSQLYQGPQSKCHSYITLSTVSKTLNGLVEAYSAHLVAARRARFPRTKIPITLKGTNRQRLLQLNWALCEFCNKKSARRAILAHGYHLKQPDLFTAGIRYGQYYGVTGLTTLFLEHEVREVATRVHAGPGGDLAMYLALRASQSVKRKAKQEEAREAKKVHLRQVLIANGLPDATLVTKLSPLLFPVHNQRAAMTVLDIVRMQILEHRLDTELGYRQPEHGPSPTSSYVAWEQARVWDTRVVDNIPRTFSYMLGDQSHPLMNPSYKQIRDSRDKALFELFCKEFGLFPEYYRENAPEWERKLSGEMNKNNLYKVHRHMWTSVSSAKRTLEMPKQAIIAPGRRPRWEATIMEAHAPWSFARYPVLIKDVPLDDLDVGITPNPKKVADKEKERKKIIKWNAGAEKEMGRITALIKDRWLNIECWCKLKKPQYEVEEVEAADALQVLREGGRDVIVLD</sequence>
<comment type="caution">
    <text evidence="1">The sequence shown here is derived from an EMBL/GenBank/DDBJ whole genome shotgun (WGS) entry which is preliminary data.</text>
</comment>
<protein>
    <recommendedName>
        <fullName evidence="3">F-box domain-containing protein</fullName>
    </recommendedName>
</protein>
<organism evidence="1 2">
    <name type="scientific">Discina gigas</name>
    <dbReference type="NCBI Taxonomy" id="1032678"/>
    <lineage>
        <taxon>Eukaryota</taxon>
        <taxon>Fungi</taxon>
        <taxon>Dikarya</taxon>
        <taxon>Ascomycota</taxon>
        <taxon>Pezizomycotina</taxon>
        <taxon>Pezizomycetes</taxon>
        <taxon>Pezizales</taxon>
        <taxon>Discinaceae</taxon>
        <taxon>Discina</taxon>
    </lineage>
</organism>
<evidence type="ECO:0008006" key="3">
    <source>
        <dbReference type="Google" id="ProtNLM"/>
    </source>
</evidence>
<evidence type="ECO:0000313" key="2">
    <source>
        <dbReference type="Proteomes" id="UP001447188"/>
    </source>
</evidence>
<name>A0ABR3GLQ4_9PEZI</name>
<accession>A0ABR3GLQ4</accession>
<dbReference type="EMBL" id="JBBBZM010000043">
    <property type="protein sequence ID" value="KAL0636813.1"/>
    <property type="molecule type" value="Genomic_DNA"/>
</dbReference>
<keyword evidence="2" id="KW-1185">Reference proteome</keyword>